<keyword evidence="2" id="KW-1185">Reference proteome</keyword>
<sequence>MSTPFEAPSAALPLRVSIASWMLGDGSPPPPVVGGIGDYAIAFREEDVVDASDAGVSELTGIAVPDGAPSVTGRGDERRMRWPTRLRGIGWEVFWGASRPTSGPVRVRGTVYADYVYGGRPVRVRGRILRVQIESVLMHLDEERGRYAAVPGTYRYRDVEECPRWFGGPSEMTAEDGGAREEWAAIVDLDLADVPPATPRPRVCPDAVAVDGDRVWVIDRELPLVVEYDLSGEDEPTEHLLPGAVTPKEEYEIPTMWAAAGACWAFRSDGVFRIADGAVTRVSTSPVASVIDGGDTALIALREDRNIVRLYRIGAGGAGLGELLYTGDGPEWGVGTEFGFLLLTCNGEMEPENRTHRLVRVDEVGEVTVGPVLDEVGPNADGFGGGPPRVFTGGMFGNPTALDVRPDLTVARSPRTPGRGWSMRTVGDDLFVVCHPTDGTGDDGWWPLEGPCEYRSEEQFWLLVRLDGDTLEPVAVAPIHSTQVSVARHGDELLVATGSGLFRWRGTGYSELEEIPLAALVDEHS</sequence>
<reference evidence="1 2" key="1">
    <citation type="submission" date="2019-08" db="EMBL/GenBank/DDBJ databases">
        <title>Tsukamurella conjunctivitidis sp. nov., Tsukamurella assacharolytica sp. nov. and Tsukamurella sputae sp. nov. isolated from patients with conjunctivitis, bacteraemia (lymphoma) and respiratory infection (sputum) in Hong Kong.</title>
        <authorList>
            <person name="Fok K.M.N."/>
            <person name="Fong J.Y.H."/>
        </authorList>
    </citation>
    <scope>NUCLEOTIDE SEQUENCE [LARGE SCALE GENOMIC DNA]</scope>
    <source>
        <strain evidence="1 2">HKU70</strain>
    </source>
</reference>
<comment type="caution">
    <text evidence="1">The sequence shown here is derived from an EMBL/GenBank/DDBJ whole genome shotgun (WGS) entry which is preliminary data.</text>
</comment>
<organism evidence="1 2">
    <name type="scientific">Tsukamurella sputi</name>
    <dbReference type="NCBI Taxonomy" id="2591848"/>
    <lineage>
        <taxon>Bacteria</taxon>
        <taxon>Bacillati</taxon>
        <taxon>Actinomycetota</taxon>
        <taxon>Actinomycetes</taxon>
        <taxon>Mycobacteriales</taxon>
        <taxon>Tsukamurellaceae</taxon>
        <taxon>Tsukamurella</taxon>
    </lineage>
</organism>
<dbReference type="EMBL" id="VIGV01000001">
    <property type="protein sequence ID" value="TWS25977.1"/>
    <property type="molecule type" value="Genomic_DNA"/>
</dbReference>
<protein>
    <submittedName>
        <fullName evidence="1">Uncharacterized protein</fullName>
    </submittedName>
</protein>
<evidence type="ECO:0000313" key="2">
    <source>
        <dbReference type="Proteomes" id="UP000319792"/>
    </source>
</evidence>
<dbReference type="Proteomes" id="UP000319792">
    <property type="component" value="Unassembled WGS sequence"/>
</dbReference>
<dbReference type="OrthoDB" id="4386119at2"/>
<evidence type="ECO:0000313" key="1">
    <source>
        <dbReference type="EMBL" id="TWS25977.1"/>
    </source>
</evidence>
<dbReference type="RefSeq" id="WP_146430481.1">
    <property type="nucleotide sequence ID" value="NZ_VIGV01000001.1"/>
</dbReference>
<proteinExistence type="predicted"/>
<gene>
    <name evidence="1" type="ORF">FK268_01630</name>
</gene>
<dbReference type="AlphaFoldDB" id="A0A5C5RSD3"/>
<name>A0A5C5RSD3_9ACTN</name>
<accession>A0A5C5RSD3</accession>